<dbReference type="OrthoDB" id="3317485at2759"/>
<protein>
    <submittedName>
        <fullName evidence="2">Uncharacterized protein</fullName>
    </submittedName>
</protein>
<evidence type="ECO:0000313" key="2">
    <source>
        <dbReference type="EMBL" id="TDL21448.1"/>
    </source>
</evidence>
<feature type="compositionally biased region" description="Low complexity" evidence="1">
    <location>
        <begin position="317"/>
        <end position="331"/>
    </location>
</feature>
<evidence type="ECO:0000256" key="1">
    <source>
        <dbReference type="SAM" id="MobiDB-lite"/>
    </source>
</evidence>
<organism evidence="2 3">
    <name type="scientific">Rickenella mellea</name>
    <dbReference type="NCBI Taxonomy" id="50990"/>
    <lineage>
        <taxon>Eukaryota</taxon>
        <taxon>Fungi</taxon>
        <taxon>Dikarya</taxon>
        <taxon>Basidiomycota</taxon>
        <taxon>Agaricomycotina</taxon>
        <taxon>Agaricomycetes</taxon>
        <taxon>Hymenochaetales</taxon>
        <taxon>Rickenellaceae</taxon>
        <taxon>Rickenella</taxon>
    </lineage>
</organism>
<gene>
    <name evidence="2" type="ORF">BD410DRAFT_804353</name>
</gene>
<dbReference type="AlphaFoldDB" id="A0A4Y7Q2K9"/>
<keyword evidence="3" id="KW-1185">Reference proteome</keyword>
<dbReference type="VEuPathDB" id="FungiDB:BD410DRAFT_804353"/>
<accession>A0A4Y7Q2K9</accession>
<sequence>MRHRSTRRTDFYRGLYCSGQRKISDPHTTQKSIARFLQQDLEPVVLVGLAHSVMLSAFKNTSIDSMASWKLHTKTPATRRSQVATIKIAQNSNLSDGTRERRIKVPCQYSILLFNINYPDSNMRGFMPPLPWARIHPVNLERDRERLAAQSPVVQPAGYFERRRFVELTMGWSGDGLGGYIERHLGFHDAFQRTAAYRFETRGLAYGIVQDTITALERACGVGTVTFFIKGERNPVNVEDGTDVYNVGDNVEMMVSDNIECNANLVGPLANIRRMFHESIAIPFVEDWEARALESGHFSTKNIFPEDPPAPSPTTPRTPTRRSQPARQTTPHTPTRTLQSVTKNTPKHPSQSISKPHTPSYFTRQAQSEQHGNNMVALHTPPHAVTINTTQTLRWAQSVSGAAGSSMATPSSVSSVSSMSTLRRNPGIYIPCSAIDLLTDLNFRGSANLDRLRQIMSGYPQDEWSLYIEASLGFHETDSEELVRHLINDN</sequence>
<name>A0A4Y7Q2K9_9AGAM</name>
<evidence type="ECO:0000313" key="3">
    <source>
        <dbReference type="Proteomes" id="UP000294933"/>
    </source>
</evidence>
<proteinExistence type="predicted"/>
<feature type="compositionally biased region" description="Pro residues" evidence="1">
    <location>
        <begin position="306"/>
        <end position="316"/>
    </location>
</feature>
<reference evidence="2 3" key="1">
    <citation type="submission" date="2018-06" db="EMBL/GenBank/DDBJ databases">
        <title>A transcriptomic atlas of mushroom development highlights an independent origin of complex multicellularity.</title>
        <authorList>
            <consortium name="DOE Joint Genome Institute"/>
            <person name="Krizsan K."/>
            <person name="Almasi E."/>
            <person name="Merenyi Z."/>
            <person name="Sahu N."/>
            <person name="Viragh M."/>
            <person name="Koszo T."/>
            <person name="Mondo S."/>
            <person name="Kiss B."/>
            <person name="Balint B."/>
            <person name="Kues U."/>
            <person name="Barry K."/>
            <person name="Hegedus J.C."/>
            <person name="Henrissat B."/>
            <person name="Johnson J."/>
            <person name="Lipzen A."/>
            <person name="Ohm R."/>
            <person name="Nagy I."/>
            <person name="Pangilinan J."/>
            <person name="Yan J."/>
            <person name="Xiong Y."/>
            <person name="Grigoriev I.V."/>
            <person name="Hibbett D.S."/>
            <person name="Nagy L.G."/>
        </authorList>
    </citation>
    <scope>NUCLEOTIDE SEQUENCE [LARGE SCALE GENOMIC DNA]</scope>
    <source>
        <strain evidence="2 3">SZMC22713</strain>
    </source>
</reference>
<feature type="region of interest" description="Disordered" evidence="1">
    <location>
        <begin position="299"/>
        <end position="371"/>
    </location>
</feature>
<dbReference type="EMBL" id="ML170181">
    <property type="protein sequence ID" value="TDL21448.1"/>
    <property type="molecule type" value="Genomic_DNA"/>
</dbReference>
<dbReference type="Proteomes" id="UP000294933">
    <property type="component" value="Unassembled WGS sequence"/>
</dbReference>
<feature type="compositionally biased region" description="Polar residues" evidence="1">
    <location>
        <begin position="332"/>
        <end position="371"/>
    </location>
</feature>